<gene>
    <name evidence="8" type="ORF">FHS16_001570</name>
</gene>
<keyword evidence="1 6" id="KW-0597">Phosphoprotein</keyword>
<keyword evidence="2" id="KW-0902">Two-component regulatory system</keyword>
<proteinExistence type="predicted"/>
<dbReference type="PROSITE" id="PS50110">
    <property type="entry name" value="RESPONSE_REGULATORY"/>
    <property type="match status" value="1"/>
</dbReference>
<dbReference type="AlphaFoldDB" id="A0A7W5G8X1"/>
<dbReference type="InterPro" id="IPR011006">
    <property type="entry name" value="CheY-like_superfamily"/>
</dbReference>
<dbReference type="EMBL" id="JACHXW010000004">
    <property type="protein sequence ID" value="MBB3151524.1"/>
    <property type="molecule type" value="Genomic_DNA"/>
</dbReference>
<dbReference type="SMART" id="SM00448">
    <property type="entry name" value="REC"/>
    <property type="match status" value="1"/>
</dbReference>
<feature type="domain" description="Response regulatory" evidence="7">
    <location>
        <begin position="3"/>
        <end position="119"/>
    </location>
</feature>
<dbReference type="InterPro" id="IPR050595">
    <property type="entry name" value="Bact_response_regulator"/>
</dbReference>
<protein>
    <submittedName>
        <fullName evidence="8">CheY-like chemotaxis protein</fullName>
    </submittedName>
</protein>
<keyword evidence="3" id="KW-0805">Transcription regulation</keyword>
<dbReference type="Pfam" id="PF00072">
    <property type="entry name" value="Response_reg"/>
    <property type="match status" value="1"/>
</dbReference>
<dbReference type="PANTHER" id="PTHR44591">
    <property type="entry name" value="STRESS RESPONSE REGULATOR PROTEIN 1"/>
    <property type="match status" value="1"/>
</dbReference>
<name>A0A7W5G8X1_9BACL</name>
<evidence type="ECO:0000313" key="8">
    <source>
        <dbReference type="EMBL" id="MBB3151524.1"/>
    </source>
</evidence>
<evidence type="ECO:0000256" key="2">
    <source>
        <dbReference type="ARBA" id="ARBA00023012"/>
    </source>
</evidence>
<evidence type="ECO:0000256" key="4">
    <source>
        <dbReference type="ARBA" id="ARBA00023125"/>
    </source>
</evidence>
<evidence type="ECO:0000256" key="3">
    <source>
        <dbReference type="ARBA" id="ARBA00023015"/>
    </source>
</evidence>
<organism evidence="8 9">
    <name type="scientific">Paenibacillus endophyticus</name>
    <dbReference type="NCBI Taxonomy" id="1294268"/>
    <lineage>
        <taxon>Bacteria</taxon>
        <taxon>Bacillati</taxon>
        <taxon>Bacillota</taxon>
        <taxon>Bacilli</taxon>
        <taxon>Bacillales</taxon>
        <taxon>Paenibacillaceae</taxon>
        <taxon>Paenibacillus</taxon>
    </lineage>
</organism>
<dbReference type="InterPro" id="IPR001789">
    <property type="entry name" value="Sig_transdc_resp-reg_receiver"/>
</dbReference>
<keyword evidence="5" id="KW-0804">Transcription</keyword>
<dbReference type="PANTHER" id="PTHR44591:SF3">
    <property type="entry name" value="RESPONSE REGULATORY DOMAIN-CONTAINING PROTEIN"/>
    <property type="match status" value="1"/>
</dbReference>
<accession>A0A7W5G8X1</accession>
<dbReference type="FunFam" id="3.40.50.2300:FF:000001">
    <property type="entry name" value="DNA-binding response regulator PhoB"/>
    <property type="match status" value="1"/>
</dbReference>
<keyword evidence="9" id="KW-1185">Reference proteome</keyword>
<sequence>MKTLLIAEDEPILRMLIADTLEDEGYKLEEAADGEEALQKISDTKFDLIILDYMMPKMTGIEVIEHTRRLENRQNAKILMLSAKSQQSEQEKVLHAGADGFMSKPFSPLELIDKVEEMLRGKAAPLFE</sequence>
<dbReference type="GO" id="GO:0003677">
    <property type="term" value="F:DNA binding"/>
    <property type="evidence" value="ECO:0007669"/>
    <property type="project" value="UniProtKB-KW"/>
</dbReference>
<evidence type="ECO:0000256" key="5">
    <source>
        <dbReference type="ARBA" id="ARBA00023163"/>
    </source>
</evidence>
<dbReference type="GO" id="GO:0000160">
    <property type="term" value="P:phosphorelay signal transduction system"/>
    <property type="evidence" value="ECO:0007669"/>
    <property type="project" value="UniProtKB-KW"/>
</dbReference>
<dbReference type="SUPFAM" id="SSF52172">
    <property type="entry name" value="CheY-like"/>
    <property type="match status" value="1"/>
</dbReference>
<evidence type="ECO:0000259" key="7">
    <source>
        <dbReference type="PROSITE" id="PS50110"/>
    </source>
</evidence>
<dbReference type="Proteomes" id="UP000518605">
    <property type="component" value="Unassembled WGS sequence"/>
</dbReference>
<reference evidence="8 9" key="1">
    <citation type="submission" date="2020-08" db="EMBL/GenBank/DDBJ databases">
        <title>Genomic Encyclopedia of Type Strains, Phase III (KMG-III): the genomes of soil and plant-associated and newly described type strains.</title>
        <authorList>
            <person name="Whitman W."/>
        </authorList>
    </citation>
    <scope>NUCLEOTIDE SEQUENCE [LARGE SCALE GENOMIC DNA]</scope>
    <source>
        <strain evidence="8 9">CECT 8234</strain>
    </source>
</reference>
<evidence type="ECO:0000256" key="6">
    <source>
        <dbReference type="PROSITE-ProRule" id="PRU00169"/>
    </source>
</evidence>
<evidence type="ECO:0000256" key="1">
    <source>
        <dbReference type="ARBA" id="ARBA00022553"/>
    </source>
</evidence>
<keyword evidence="4" id="KW-0238">DNA-binding</keyword>
<dbReference type="RefSeq" id="WP_183560605.1">
    <property type="nucleotide sequence ID" value="NZ_CBCSLB010000011.1"/>
</dbReference>
<dbReference type="Gene3D" id="3.40.50.2300">
    <property type="match status" value="1"/>
</dbReference>
<comment type="caution">
    <text evidence="8">The sequence shown here is derived from an EMBL/GenBank/DDBJ whole genome shotgun (WGS) entry which is preliminary data.</text>
</comment>
<evidence type="ECO:0000313" key="9">
    <source>
        <dbReference type="Proteomes" id="UP000518605"/>
    </source>
</evidence>
<feature type="modified residue" description="4-aspartylphosphate" evidence="6">
    <location>
        <position position="52"/>
    </location>
</feature>